<sequence>MDKVLAWSIENSAPADERAKIGKRTDLNPEFLAQLLGAPDEAQLMKQAMAAIESPEVDLENKEIAFDNFLQLCEGIDNANNLDNLKLWGPLINQLNSEEAVMRKYAAWTMGVAVQNNPKAQEKLLSLGGVEKLVELTLNDPVEAVRLKGALAISSVVRNFEEGLKRALELLPEDVHEGKDYDTSDMENIGGLIEKLRAKARGQQ</sequence>
<dbReference type="STRING" id="1160509.A0A3N4IPL5"/>
<evidence type="ECO:0000256" key="2">
    <source>
        <dbReference type="ARBA" id="ARBA00022737"/>
    </source>
</evidence>
<evidence type="ECO:0000256" key="1">
    <source>
        <dbReference type="ARBA" id="ARBA00011045"/>
    </source>
</evidence>
<protein>
    <submittedName>
        <fullName evidence="5">Putative Hsp70 nucleotide exchange factor</fullName>
    </submittedName>
</protein>
<dbReference type="InterPro" id="IPR050693">
    <property type="entry name" value="Hsp70_NEF-Inhibitors"/>
</dbReference>
<accession>A0A3N4IPL5</accession>
<dbReference type="SUPFAM" id="SSF48371">
    <property type="entry name" value="ARM repeat"/>
    <property type="match status" value="1"/>
</dbReference>
<proteinExistence type="inferred from homology"/>
<comment type="similarity">
    <text evidence="1">Belongs to the FES1 family.</text>
</comment>
<dbReference type="Pfam" id="PF08609">
    <property type="entry name" value="Fes1"/>
    <property type="match status" value="1"/>
</dbReference>
<evidence type="ECO:0000259" key="4">
    <source>
        <dbReference type="Pfam" id="PF08609"/>
    </source>
</evidence>
<dbReference type="InterPro" id="IPR016024">
    <property type="entry name" value="ARM-type_fold"/>
</dbReference>
<dbReference type="PANTHER" id="PTHR19316">
    <property type="entry name" value="PROTEIN FOLDING REGULATOR"/>
    <property type="match status" value="1"/>
</dbReference>
<dbReference type="AlphaFoldDB" id="A0A3N4IPL5"/>
<keyword evidence="2" id="KW-0677">Repeat</keyword>
<dbReference type="OrthoDB" id="10250458at2759"/>
<evidence type="ECO:0000313" key="5">
    <source>
        <dbReference type="EMBL" id="RPA86140.1"/>
    </source>
</evidence>
<comment type="function">
    <text evidence="3">Functions as a nucleotide exchange factor (NEF) for Hsp70 chaperones which accelerates the release of ADP. Required for fully efficient Hsp70-mediated folding of proteins.</text>
</comment>
<reference evidence="5 6" key="1">
    <citation type="journal article" date="2018" name="Nat. Ecol. Evol.">
        <title>Pezizomycetes genomes reveal the molecular basis of ectomycorrhizal truffle lifestyle.</title>
        <authorList>
            <person name="Murat C."/>
            <person name="Payen T."/>
            <person name="Noel B."/>
            <person name="Kuo A."/>
            <person name="Morin E."/>
            <person name="Chen J."/>
            <person name="Kohler A."/>
            <person name="Krizsan K."/>
            <person name="Balestrini R."/>
            <person name="Da Silva C."/>
            <person name="Montanini B."/>
            <person name="Hainaut M."/>
            <person name="Levati E."/>
            <person name="Barry K.W."/>
            <person name="Belfiori B."/>
            <person name="Cichocki N."/>
            <person name="Clum A."/>
            <person name="Dockter R.B."/>
            <person name="Fauchery L."/>
            <person name="Guy J."/>
            <person name="Iotti M."/>
            <person name="Le Tacon F."/>
            <person name="Lindquist E.A."/>
            <person name="Lipzen A."/>
            <person name="Malagnac F."/>
            <person name="Mello A."/>
            <person name="Molinier V."/>
            <person name="Miyauchi S."/>
            <person name="Poulain J."/>
            <person name="Riccioni C."/>
            <person name="Rubini A."/>
            <person name="Sitrit Y."/>
            <person name="Splivallo R."/>
            <person name="Traeger S."/>
            <person name="Wang M."/>
            <person name="Zifcakova L."/>
            <person name="Wipf D."/>
            <person name="Zambonelli A."/>
            <person name="Paolocci F."/>
            <person name="Nowrousian M."/>
            <person name="Ottonello S."/>
            <person name="Baldrian P."/>
            <person name="Spatafora J.W."/>
            <person name="Henrissat B."/>
            <person name="Nagy L.G."/>
            <person name="Aury J.M."/>
            <person name="Wincker P."/>
            <person name="Grigoriev I.V."/>
            <person name="Bonfante P."/>
            <person name="Martin F.M."/>
        </authorList>
    </citation>
    <scope>NUCLEOTIDE SEQUENCE [LARGE SCALE GENOMIC DNA]</scope>
    <source>
        <strain evidence="5 6">RN42</strain>
    </source>
</reference>
<dbReference type="GO" id="GO:0005783">
    <property type="term" value="C:endoplasmic reticulum"/>
    <property type="evidence" value="ECO:0007669"/>
    <property type="project" value="TreeGrafter"/>
</dbReference>
<evidence type="ECO:0000256" key="3">
    <source>
        <dbReference type="ARBA" id="ARBA00024912"/>
    </source>
</evidence>
<dbReference type="Proteomes" id="UP000275078">
    <property type="component" value="Unassembled WGS sequence"/>
</dbReference>
<dbReference type="EMBL" id="ML119650">
    <property type="protein sequence ID" value="RPA86140.1"/>
    <property type="molecule type" value="Genomic_DNA"/>
</dbReference>
<dbReference type="GO" id="GO:0000774">
    <property type="term" value="F:adenyl-nucleotide exchange factor activity"/>
    <property type="evidence" value="ECO:0007669"/>
    <property type="project" value="TreeGrafter"/>
</dbReference>
<dbReference type="InterPro" id="IPR011989">
    <property type="entry name" value="ARM-like"/>
</dbReference>
<dbReference type="Gene3D" id="1.25.10.10">
    <property type="entry name" value="Leucine-rich Repeat Variant"/>
    <property type="match status" value="1"/>
</dbReference>
<evidence type="ECO:0000313" key="6">
    <source>
        <dbReference type="Proteomes" id="UP000275078"/>
    </source>
</evidence>
<dbReference type="PANTHER" id="PTHR19316:SF18">
    <property type="entry name" value="HSP70-BINDING PROTEIN 1"/>
    <property type="match status" value="1"/>
</dbReference>
<organism evidence="5 6">
    <name type="scientific">Ascobolus immersus RN42</name>
    <dbReference type="NCBI Taxonomy" id="1160509"/>
    <lineage>
        <taxon>Eukaryota</taxon>
        <taxon>Fungi</taxon>
        <taxon>Dikarya</taxon>
        <taxon>Ascomycota</taxon>
        <taxon>Pezizomycotina</taxon>
        <taxon>Pezizomycetes</taxon>
        <taxon>Pezizales</taxon>
        <taxon>Ascobolaceae</taxon>
        <taxon>Ascobolus</taxon>
    </lineage>
</organism>
<dbReference type="InterPro" id="IPR013918">
    <property type="entry name" value="Nucleotide_exch_fac_Fes1"/>
</dbReference>
<feature type="domain" description="Nucleotide exchange factor Fes1" evidence="4">
    <location>
        <begin position="1"/>
        <end position="82"/>
    </location>
</feature>
<keyword evidence="6" id="KW-1185">Reference proteome</keyword>
<gene>
    <name evidence="5" type="ORF">BJ508DRAFT_146659</name>
</gene>
<name>A0A3N4IPL5_ASCIM</name>